<dbReference type="AlphaFoldDB" id="A0AAN6GC42"/>
<evidence type="ECO:0000313" key="2">
    <source>
        <dbReference type="EMBL" id="KAK0533073.1"/>
    </source>
</evidence>
<protein>
    <recommendedName>
        <fullName evidence="4">Hyphally-regulated cell wall protein N-terminal domain-containing protein</fullName>
    </recommendedName>
</protein>
<evidence type="ECO:0000256" key="1">
    <source>
        <dbReference type="SAM" id="SignalP"/>
    </source>
</evidence>
<reference evidence="2" key="1">
    <citation type="journal article" date="2023" name="PhytoFront">
        <title>Draft Genome Resources of Seven Strains of Tilletia horrida, Causal Agent of Kernel Smut of Rice.</title>
        <authorList>
            <person name="Khanal S."/>
            <person name="Antony Babu S."/>
            <person name="Zhou X.G."/>
        </authorList>
    </citation>
    <scope>NUCLEOTIDE SEQUENCE</scope>
    <source>
        <strain evidence="2">TX3</strain>
    </source>
</reference>
<sequence length="585" mass="63221">MHFQLLAALLPLVTMTGALPNAEKRLIVNADVLSGGDNNGNVYYDSNNREHKVVNNYNSHNTVDGSYNQHNGNGNTVVKSGNHNANGSGNKYIHKNQWGRPCYDKRLVVNADVLSGGDNNNNVFYDSNNVEDKVINNVNSHNKVIDSYNQHNGNGNTVVKSGNHNGNGSGNKHIHKNFYGRPCYDKRGMPDGDIAETFLEEASEALQGGSSQNGKRLLIKADVLSAGDHNGNTQNGGASFGSFFKRGGLLDLDVLSAGDHNGNSYSKSFNGAGSDDKSLIDVDLLSGGDHNGNSYSKSFNSGGAGHSFDDATYKSHDSYHTTKTNVNSKNTVVDSFNQHNGNGNVIIKSGNHNFNGNGNTQKSVNQYWTATPQYRPPAMYDPSRNQPSFYDGNSQGRNGGGWGWSSGWGKGWGWGRGNNKGNNQYDGDRWGNRWGNGWGNRWGNGWGNSQGHGYGHGRGGDVRANWYQYADVDGWRNTTGRLVEGAQGHIDRLGGGFRANSAVSWNATAVEVGYSTRVGDSTLGGGYTVTPWGATVGAGLTHKGKRISFQLHVNDDGEVYTTVSGRDLYCSGRGSESHCTSKWRR</sequence>
<organism evidence="2 3">
    <name type="scientific">Tilletia horrida</name>
    <dbReference type="NCBI Taxonomy" id="155126"/>
    <lineage>
        <taxon>Eukaryota</taxon>
        <taxon>Fungi</taxon>
        <taxon>Dikarya</taxon>
        <taxon>Basidiomycota</taxon>
        <taxon>Ustilaginomycotina</taxon>
        <taxon>Exobasidiomycetes</taxon>
        <taxon>Tilletiales</taxon>
        <taxon>Tilletiaceae</taxon>
        <taxon>Tilletia</taxon>
    </lineage>
</organism>
<evidence type="ECO:0008006" key="4">
    <source>
        <dbReference type="Google" id="ProtNLM"/>
    </source>
</evidence>
<proteinExistence type="predicted"/>
<accession>A0AAN6GC42</accession>
<name>A0AAN6GC42_9BASI</name>
<dbReference type="EMBL" id="JAPDMQ010000145">
    <property type="protein sequence ID" value="KAK0533073.1"/>
    <property type="molecule type" value="Genomic_DNA"/>
</dbReference>
<feature type="chain" id="PRO_5042897316" description="Hyphally-regulated cell wall protein N-terminal domain-containing protein" evidence="1">
    <location>
        <begin position="19"/>
        <end position="585"/>
    </location>
</feature>
<comment type="caution">
    <text evidence="2">The sequence shown here is derived from an EMBL/GenBank/DDBJ whole genome shotgun (WGS) entry which is preliminary data.</text>
</comment>
<dbReference type="Proteomes" id="UP001176521">
    <property type="component" value="Unassembled WGS sequence"/>
</dbReference>
<keyword evidence="3" id="KW-1185">Reference proteome</keyword>
<feature type="signal peptide" evidence="1">
    <location>
        <begin position="1"/>
        <end position="18"/>
    </location>
</feature>
<keyword evidence="1" id="KW-0732">Signal</keyword>
<gene>
    <name evidence="2" type="ORF">OC842_003087</name>
</gene>
<evidence type="ECO:0000313" key="3">
    <source>
        <dbReference type="Proteomes" id="UP001176521"/>
    </source>
</evidence>